<feature type="transmembrane region" description="Helical" evidence="1">
    <location>
        <begin position="60"/>
        <end position="81"/>
    </location>
</feature>
<reference evidence="2 3" key="1">
    <citation type="journal article" date="2008" name="J. Bacteriol.">
        <title>The complete genome sequence of Thermococcus onnurineus NA1 reveals a mixed heterotrophic and carboxydotrophic metabolism.</title>
        <authorList>
            <person name="Lee H.S."/>
            <person name="Kang S.G."/>
            <person name="Bae S.S."/>
            <person name="Lim J.K."/>
            <person name="Cho Y."/>
            <person name="Kim Y.J."/>
            <person name="Jeon J.H."/>
            <person name="Cha S.S."/>
            <person name="Kwon K.K."/>
            <person name="Kim H.T."/>
            <person name="Park C.J."/>
            <person name="Lee H.W."/>
            <person name="Kim S.I."/>
            <person name="Chun J."/>
            <person name="Colwell R.R."/>
            <person name="Kim S.J."/>
            <person name="Lee J.H."/>
        </authorList>
    </citation>
    <scope>NUCLEOTIDE SEQUENCE [LARGE SCALE GENOMIC DNA]</scope>
    <source>
        <strain evidence="2 3">NA1</strain>
    </source>
</reference>
<dbReference type="Proteomes" id="UP000002727">
    <property type="component" value="Chromosome"/>
</dbReference>
<keyword evidence="1" id="KW-0472">Membrane</keyword>
<feature type="transmembrane region" description="Helical" evidence="1">
    <location>
        <begin position="86"/>
        <end position="106"/>
    </location>
</feature>
<evidence type="ECO:0000313" key="2">
    <source>
        <dbReference type="EMBL" id="ACJ15990.1"/>
    </source>
</evidence>
<dbReference type="PANTHER" id="PTHR35337:SF1">
    <property type="entry name" value="SLR1478 PROTEIN"/>
    <property type="match status" value="1"/>
</dbReference>
<sequence length="190" mass="20204">MPGSKKGSPARTFLLLLLVFIAASFLGYAFALGNPDVAIDAVKKIAEEIGPISDSSFKNFVLIFTNNSMVALFMMLSGLLFGLGPWFIMAFNGFIVGLVVRAIQLTGELSTGQIVLGIIPHGVIEIPALAVAGVAGIIWYREIVHGDEEAGERFRRGTVKALRLLALSILLLLVAAFIEAYITPSIAGIG</sequence>
<evidence type="ECO:0000256" key="1">
    <source>
        <dbReference type="SAM" id="Phobius"/>
    </source>
</evidence>
<keyword evidence="3" id="KW-1185">Reference proteome</keyword>
<organism evidence="2 3">
    <name type="scientific">Thermococcus onnurineus (strain NA1)</name>
    <dbReference type="NCBI Taxonomy" id="523850"/>
    <lineage>
        <taxon>Archaea</taxon>
        <taxon>Methanobacteriati</taxon>
        <taxon>Methanobacteriota</taxon>
        <taxon>Thermococci</taxon>
        <taxon>Thermococcales</taxon>
        <taxon>Thermococcaceae</taxon>
        <taxon>Thermococcus</taxon>
    </lineage>
</organism>
<dbReference type="HOGENOM" id="CLU_099320_0_1_2"/>
<gene>
    <name evidence="2" type="ordered locus">TON_1971</name>
</gene>
<keyword evidence="1" id="KW-0812">Transmembrane</keyword>
<dbReference type="EMBL" id="CP000855">
    <property type="protein sequence ID" value="ACJ15990.1"/>
    <property type="molecule type" value="Genomic_DNA"/>
</dbReference>
<dbReference type="InterPro" id="IPR002798">
    <property type="entry name" value="SpoIIM-like"/>
</dbReference>
<dbReference type="Pfam" id="PF01944">
    <property type="entry name" value="SpoIIM"/>
    <property type="match status" value="1"/>
</dbReference>
<dbReference type="GeneID" id="7016800"/>
<proteinExistence type="predicted"/>
<dbReference type="STRING" id="523850.TON_1971"/>
<feature type="transmembrane region" description="Helical" evidence="1">
    <location>
        <begin position="161"/>
        <end position="182"/>
    </location>
</feature>
<dbReference type="RefSeq" id="WP_012571462.1">
    <property type="nucleotide sequence ID" value="NC_011529.1"/>
</dbReference>
<feature type="transmembrane region" description="Helical" evidence="1">
    <location>
        <begin position="118"/>
        <end position="140"/>
    </location>
</feature>
<protein>
    <submittedName>
        <fullName evidence="2">Hypothetical membrane protein, conserved</fullName>
    </submittedName>
</protein>
<dbReference type="OrthoDB" id="86288at2157"/>
<name>B6YU48_THEON</name>
<dbReference type="eggNOG" id="arCOG01994">
    <property type="taxonomic scope" value="Archaea"/>
</dbReference>
<dbReference type="AlphaFoldDB" id="B6YU48"/>
<evidence type="ECO:0000313" key="3">
    <source>
        <dbReference type="Proteomes" id="UP000002727"/>
    </source>
</evidence>
<dbReference type="PANTHER" id="PTHR35337">
    <property type="entry name" value="SLR1478 PROTEIN"/>
    <property type="match status" value="1"/>
</dbReference>
<accession>B6YU48</accession>
<dbReference type="KEGG" id="ton:TON_1971"/>
<keyword evidence="1" id="KW-1133">Transmembrane helix</keyword>